<keyword evidence="1" id="KW-0732">Signal</keyword>
<reference evidence="3" key="1">
    <citation type="journal article" date="2019" name="Int. J. Syst. Evol. Microbiol.">
        <title>The Global Catalogue of Microorganisms (GCM) 10K type strain sequencing project: providing services to taxonomists for standard genome sequencing and annotation.</title>
        <authorList>
            <consortium name="The Broad Institute Genomics Platform"/>
            <consortium name="The Broad Institute Genome Sequencing Center for Infectious Disease"/>
            <person name="Wu L."/>
            <person name="Ma J."/>
        </authorList>
    </citation>
    <scope>NUCLEOTIDE SEQUENCE [LARGE SCALE GENOMIC DNA]</scope>
    <source>
        <strain evidence="3">JCM 18324</strain>
    </source>
</reference>
<keyword evidence="3" id="KW-1185">Reference proteome</keyword>
<evidence type="ECO:0000256" key="1">
    <source>
        <dbReference type="SAM" id="SignalP"/>
    </source>
</evidence>
<sequence length="228" mass="24322">MPSIRRAPVLAGIAVGMLGLAASPAAAAQNRTLVLDATDPLAAKALQICYDVHQLSSWPHYNNDCRISYTPSSYQTAPGPEHQVGDRVLNYASTTVTHTLAWSDTVTSSDSFEVGSSVKSAVWGVAEAAVTAKYTKTWTRSSTVSQTNSLPVPACNVAWFGRAAEMGTATGDLRLDFEAGTKIRSGTKKLYRHVVINNSTFSAPTGRNDLIIARSRAMTPEERTACAS</sequence>
<name>A0ABP9AXG5_9ACTN</name>
<dbReference type="Proteomes" id="UP001501147">
    <property type="component" value="Unassembled WGS sequence"/>
</dbReference>
<accession>A0ABP9AXG5</accession>
<feature type="chain" id="PRO_5047124750" description="Secreted protein" evidence="1">
    <location>
        <begin position="28"/>
        <end position="228"/>
    </location>
</feature>
<proteinExistence type="predicted"/>
<organism evidence="2 3">
    <name type="scientific">Streptomyces sanyensis</name>
    <dbReference type="NCBI Taxonomy" id="568869"/>
    <lineage>
        <taxon>Bacteria</taxon>
        <taxon>Bacillati</taxon>
        <taxon>Actinomycetota</taxon>
        <taxon>Actinomycetes</taxon>
        <taxon>Kitasatosporales</taxon>
        <taxon>Streptomycetaceae</taxon>
        <taxon>Streptomyces</taxon>
    </lineage>
</organism>
<comment type="caution">
    <text evidence="2">The sequence shown here is derived from an EMBL/GenBank/DDBJ whole genome shotgun (WGS) entry which is preliminary data.</text>
</comment>
<gene>
    <name evidence="2" type="ORF">GCM10023329_43440</name>
</gene>
<evidence type="ECO:0000313" key="2">
    <source>
        <dbReference type="EMBL" id="GAA4787653.1"/>
    </source>
</evidence>
<dbReference type="EMBL" id="BAABJV010000013">
    <property type="protein sequence ID" value="GAA4787653.1"/>
    <property type="molecule type" value="Genomic_DNA"/>
</dbReference>
<dbReference type="RefSeq" id="WP_345615103.1">
    <property type="nucleotide sequence ID" value="NZ_BAABJV010000013.1"/>
</dbReference>
<protein>
    <recommendedName>
        <fullName evidence="4">Secreted protein</fullName>
    </recommendedName>
</protein>
<feature type="signal peptide" evidence="1">
    <location>
        <begin position="1"/>
        <end position="27"/>
    </location>
</feature>
<evidence type="ECO:0000313" key="3">
    <source>
        <dbReference type="Proteomes" id="UP001501147"/>
    </source>
</evidence>
<evidence type="ECO:0008006" key="4">
    <source>
        <dbReference type="Google" id="ProtNLM"/>
    </source>
</evidence>